<accession>A0ABM8VXL0</accession>
<keyword evidence="2" id="KW-1185">Reference proteome</keyword>
<gene>
    <name evidence="1" type="ORF">GMARGA_LOCUS825</name>
</gene>
<evidence type="ECO:0000313" key="2">
    <source>
        <dbReference type="Proteomes" id="UP000789901"/>
    </source>
</evidence>
<name>A0ABM8VXL0_GIGMA</name>
<dbReference type="Proteomes" id="UP000789901">
    <property type="component" value="Unassembled WGS sequence"/>
</dbReference>
<proteinExistence type="predicted"/>
<protein>
    <submittedName>
        <fullName evidence="1">33648_t:CDS:1</fullName>
    </submittedName>
</protein>
<evidence type="ECO:0000313" key="1">
    <source>
        <dbReference type="EMBL" id="CAG8472048.1"/>
    </source>
</evidence>
<organism evidence="1 2">
    <name type="scientific">Gigaspora margarita</name>
    <dbReference type="NCBI Taxonomy" id="4874"/>
    <lineage>
        <taxon>Eukaryota</taxon>
        <taxon>Fungi</taxon>
        <taxon>Fungi incertae sedis</taxon>
        <taxon>Mucoromycota</taxon>
        <taxon>Glomeromycotina</taxon>
        <taxon>Glomeromycetes</taxon>
        <taxon>Diversisporales</taxon>
        <taxon>Gigasporaceae</taxon>
        <taxon>Gigaspora</taxon>
    </lineage>
</organism>
<reference evidence="1 2" key="1">
    <citation type="submission" date="2021-06" db="EMBL/GenBank/DDBJ databases">
        <authorList>
            <person name="Kallberg Y."/>
            <person name="Tangrot J."/>
            <person name="Rosling A."/>
        </authorList>
    </citation>
    <scope>NUCLEOTIDE SEQUENCE [LARGE SCALE GENOMIC DNA]</scope>
    <source>
        <strain evidence="1 2">120-4 pot B 10/14</strain>
    </source>
</reference>
<sequence length="200" mass="22186">MKKQVSGAIGKSVGHAFSTLPRTFFGGREIALRKDFGACVGKGYSEEKDEGVLKDLYDKFVYQLRESKRPKLTTKDFFEGSKGELTFGFERAGSHTELDYTRKEEVITTHRYPCSNAGGKTGEGNKFVKYDGEELYESPDPQHTTWVLTKTDGGRFGGSNVEVTCEVKGIKVLSRKVELDFNSLNIQCTVPIQGFSGIEG</sequence>
<comment type="caution">
    <text evidence="1">The sequence shown here is derived from an EMBL/GenBank/DDBJ whole genome shotgun (WGS) entry which is preliminary data.</text>
</comment>
<dbReference type="EMBL" id="CAJVQB010000164">
    <property type="protein sequence ID" value="CAG8472048.1"/>
    <property type="molecule type" value="Genomic_DNA"/>
</dbReference>